<dbReference type="EMBL" id="JASPKY010000003">
    <property type="protein sequence ID" value="KAK9758654.1"/>
    <property type="molecule type" value="Genomic_DNA"/>
</dbReference>
<gene>
    <name evidence="4" type="ORF">QE152_g405</name>
</gene>
<proteinExistence type="inferred from homology"/>
<evidence type="ECO:0000313" key="4">
    <source>
        <dbReference type="EMBL" id="KAK9758654.1"/>
    </source>
</evidence>
<name>A0AAW1NIU3_POPJA</name>
<keyword evidence="2" id="KW-0175">Coiled coil</keyword>
<dbReference type="Gene3D" id="1.20.5.340">
    <property type="match status" value="1"/>
</dbReference>
<evidence type="ECO:0000313" key="5">
    <source>
        <dbReference type="Proteomes" id="UP001458880"/>
    </source>
</evidence>
<feature type="coiled-coil region" evidence="2">
    <location>
        <begin position="403"/>
        <end position="437"/>
    </location>
</feature>
<dbReference type="InterPro" id="IPR026183">
    <property type="entry name" value="Taxilin_fam"/>
</dbReference>
<dbReference type="Proteomes" id="UP001458880">
    <property type="component" value="Unassembled WGS sequence"/>
</dbReference>
<sequence>MKKMASKDTPMSIDDIFKSCSHTDDKDKIKLLAAKYEELILLYRSQETTLNATKRELASVTNDKNKQLLARSRLEGCCRQLQKDNIALKDEMAAKIQESEAQRKHIMQEFQKTLNKVSTIITESNTQNSKLGEENRQMAERLSLIYEEFKGRENEVDRISKQIEIERQLGEARCSKLTTEFLIEKHQLSMENDTLNGQIQRLTQELVDSTAKCAQLERQSADLTAQLNKYTEKYEEFESTITRSGTLFDHVKGELSKMTKQVKTLEREEIEWQTRYHKSINANYELQLEINELKKIIEDSKKKQLQLTKLCRQIQLERKAYLTTLRELGKSPSEIYVETADDVIEEITKEDQVVVPPVAQLDESRLGAKHKVSTKSKRDNKKSKKAKESVETVVPLTPKEIQLAELKLELARVEQLMKNEKEAIKNANEKKEENVGKTSPVRLEDVSQPGIVIKADDAKVQDLVEATGFIPITKEEGTELNAEIEGKGDVSSGSDIIVDEACISSEIIVHQDEARLQGAVETLPVIPVENGVYESPQADSTEVTDEDACMAPEKLQQQSDNEALDDTKNDI</sequence>
<feature type="coiled-coil region" evidence="2">
    <location>
        <begin position="78"/>
        <end position="109"/>
    </location>
</feature>
<evidence type="ECO:0000256" key="3">
    <source>
        <dbReference type="SAM" id="MobiDB-lite"/>
    </source>
</evidence>
<dbReference type="Pfam" id="PF09728">
    <property type="entry name" value="Taxilin"/>
    <property type="match status" value="1"/>
</dbReference>
<feature type="region of interest" description="Disordered" evidence="3">
    <location>
        <begin position="365"/>
        <end position="390"/>
    </location>
</feature>
<dbReference type="AlphaFoldDB" id="A0AAW1NIU3"/>
<comment type="similarity">
    <text evidence="1">Belongs to the taxilin family.</text>
</comment>
<feature type="coiled-coil region" evidence="2">
    <location>
        <begin position="185"/>
        <end position="303"/>
    </location>
</feature>
<evidence type="ECO:0000256" key="1">
    <source>
        <dbReference type="ARBA" id="ARBA00009550"/>
    </source>
</evidence>
<organism evidence="4 5">
    <name type="scientific">Popillia japonica</name>
    <name type="common">Japanese beetle</name>
    <dbReference type="NCBI Taxonomy" id="7064"/>
    <lineage>
        <taxon>Eukaryota</taxon>
        <taxon>Metazoa</taxon>
        <taxon>Ecdysozoa</taxon>
        <taxon>Arthropoda</taxon>
        <taxon>Hexapoda</taxon>
        <taxon>Insecta</taxon>
        <taxon>Pterygota</taxon>
        <taxon>Neoptera</taxon>
        <taxon>Endopterygota</taxon>
        <taxon>Coleoptera</taxon>
        <taxon>Polyphaga</taxon>
        <taxon>Scarabaeiformia</taxon>
        <taxon>Scarabaeidae</taxon>
        <taxon>Rutelinae</taxon>
        <taxon>Popillia</taxon>
    </lineage>
</organism>
<dbReference type="PANTHER" id="PTHR16127:SF13">
    <property type="entry name" value="GH01188P"/>
    <property type="match status" value="1"/>
</dbReference>
<accession>A0AAW1NIU3</accession>
<comment type="caution">
    <text evidence="4">The sequence shown here is derived from an EMBL/GenBank/DDBJ whole genome shotgun (WGS) entry which is preliminary data.</text>
</comment>
<protein>
    <submittedName>
        <fullName evidence="4">Myosin-like coiled-coil protein</fullName>
    </submittedName>
</protein>
<reference evidence="4 5" key="1">
    <citation type="journal article" date="2024" name="BMC Genomics">
        <title>De novo assembly and annotation of Popillia japonica's genome with initial clues to its potential as an invasive pest.</title>
        <authorList>
            <person name="Cucini C."/>
            <person name="Boschi S."/>
            <person name="Funari R."/>
            <person name="Cardaioli E."/>
            <person name="Iannotti N."/>
            <person name="Marturano G."/>
            <person name="Paoli F."/>
            <person name="Bruttini M."/>
            <person name="Carapelli A."/>
            <person name="Frati F."/>
            <person name="Nardi F."/>
        </authorList>
    </citation>
    <scope>NUCLEOTIDE SEQUENCE [LARGE SCALE GENOMIC DNA]</scope>
    <source>
        <strain evidence="4">DMR45628</strain>
    </source>
</reference>
<evidence type="ECO:0000256" key="2">
    <source>
        <dbReference type="SAM" id="Coils"/>
    </source>
</evidence>
<keyword evidence="5" id="KW-1185">Reference proteome</keyword>
<feature type="compositionally biased region" description="Basic residues" evidence="3">
    <location>
        <begin position="367"/>
        <end position="385"/>
    </location>
</feature>
<dbReference type="PANTHER" id="PTHR16127">
    <property type="entry name" value="TAXILIN"/>
    <property type="match status" value="1"/>
</dbReference>
<feature type="region of interest" description="Disordered" evidence="3">
    <location>
        <begin position="552"/>
        <end position="571"/>
    </location>
</feature>
<dbReference type="GO" id="GO:0019905">
    <property type="term" value="F:syntaxin binding"/>
    <property type="evidence" value="ECO:0007669"/>
    <property type="project" value="InterPro"/>
</dbReference>